<dbReference type="PANTHER" id="PTHR33706:SF1">
    <property type="entry name" value="TPR REPEAT PROTEIN"/>
    <property type="match status" value="1"/>
</dbReference>
<proteinExistence type="predicted"/>
<organism evidence="1 2">
    <name type="scientific">Paramecium octaurelia</name>
    <dbReference type="NCBI Taxonomy" id="43137"/>
    <lineage>
        <taxon>Eukaryota</taxon>
        <taxon>Sar</taxon>
        <taxon>Alveolata</taxon>
        <taxon>Ciliophora</taxon>
        <taxon>Intramacronucleata</taxon>
        <taxon>Oligohymenophorea</taxon>
        <taxon>Peniculida</taxon>
        <taxon>Parameciidae</taxon>
        <taxon>Paramecium</taxon>
    </lineage>
</organism>
<dbReference type="OMA" id="KSCELHQ"/>
<dbReference type="EMBL" id="CAJJDP010000031">
    <property type="protein sequence ID" value="CAD8155993.1"/>
    <property type="molecule type" value="Genomic_DNA"/>
</dbReference>
<dbReference type="PANTHER" id="PTHR33706">
    <property type="entry name" value="MORN VARIANT REPEAT PROTEIN"/>
    <property type="match status" value="1"/>
</dbReference>
<comment type="caution">
    <text evidence="1">The sequence shown here is derived from an EMBL/GenBank/DDBJ whole genome shotgun (WGS) entry which is preliminary data.</text>
</comment>
<reference evidence="1" key="1">
    <citation type="submission" date="2021-01" db="EMBL/GenBank/DDBJ databases">
        <authorList>
            <consortium name="Genoscope - CEA"/>
            <person name="William W."/>
        </authorList>
    </citation>
    <scope>NUCLEOTIDE SEQUENCE</scope>
</reference>
<dbReference type="OrthoDB" id="10368379at2759"/>
<gene>
    <name evidence="1" type="ORF">POCTA_138.1.T0310236</name>
</gene>
<evidence type="ECO:0000313" key="2">
    <source>
        <dbReference type="Proteomes" id="UP000683925"/>
    </source>
</evidence>
<dbReference type="AlphaFoldDB" id="A0A8S1TVC5"/>
<protein>
    <submittedName>
        <fullName evidence="1">Uncharacterized protein</fullName>
    </submittedName>
</protein>
<evidence type="ECO:0000313" key="1">
    <source>
        <dbReference type="EMBL" id="CAD8155993.1"/>
    </source>
</evidence>
<keyword evidence="2" id="KW-1185">Reference proteome</keyword>
<name>A0A8S1TVC5_PAROT</name>
<sequence>MHQNSYQITEEIVETSQGYQIIGGFWQLKKIKIIIQHSSKNELIYLQDGEILKKEKKTDNLEIIKNIEMIKYAKWDGESNNDNMKCGNWQAFWKGKKLGVGGYYNKSNLKTGKWLEFFNQYWDRCQVILKGEYKNGKKFGIWEMQYRQQQREQFQIMQFKLIYLKQYKEVYALMTKTDSNKEGHLKYLNNFGILEFGEYRDGKKVGKWDILSKQSIILAGGNYNQKGLKDGRWVELEQHFWIQNQVIQIGDYQNGIKVGFWKIQFKMTELFDYQDIGGGLYINNKKTGRWKEIHDNFHNQCQVIYAGEYFNGVKIGQWNTQYKGIRQDEFNIIGGGLYFNGRKIKQWVDLHPNFENQRQVIQTGVYDEGLKQGQWKILFRTNHQENYQNMQTINQNQRGTGFYENGCQIGKSCELHQIYFNKYQIFWSGEYTKGYKNGWWDIIWKNKSNDSQEKIIGGGSYLNGIKNGQWTDLVDKFSSQSWQEKVIVGEYVNGEKSGVFIIQQII</sequence>
<accession>A0A8S1TVC5</accession>
<dbReference type="Proteomes" id="UP000683925">
    <property type="component" value="Unassembled WGS sequence"/>
</dbReference>